<evidence type="ECO:0000313" key="7">
    <source>
        <dbReference type="EMBL" id="HJF85039.1"/>
    </source>
</evidence>
<reference evidence="7" key="2">
    <citation type="submission" date="2021-09" db="EMBL/GenBank/DDBJ databases">
        <authorList>
            <person name="Gilroy R."/>
        </authorList>
    </citation>
    <scope>NUCLEOTIDE SEQUENCE</scope>
    <source>
        <strain evidence="7">7318</strain>
    </source>
</reference>
<keyword evidence="2" id="KW-1003">Cell membrane</keyword>
<comment type="caution">
    <text evidence="7">The sequence shown here is derived from an EMBL/GenBank/DDBJ whole genome shotgun (WGS) entry which is preliminary data.</text>
</comment>
<evidence type="ECO:0000313" key="8">
    <source>
        <dbReference type="Proteomes" id="UP000780768"/>
    </source>
</evidence>
<organism evidence="7 8">
    <name type="scientific">Megamonas hypermegale</name>
    <dbReference type="NCBI Taxonomy" id="158847"/>
    <lineage>
        <taxon>Bacteria</taxon>
        <taxon>Bacillati</taxon>
        <taxon>Bacillota</taxon>
        <taxon>Negativicutes</taxon>
        <taxon>Selenomonadales</taxon>
        <taxon>Selenomonadaceae</taxon>
        <taxon>Megamonas</taxon>
    </lineage>
</organism>
<dbReference type="RefSeq" id="WP_289547643.1">
    <property type="nucleotide sequence ID" value="NZ_CAKMHU010000004.1"/>
</dbReference>
<dbReference type="GO" id="GO:0015081">
    <property type="term" value="F:sodium ion transmembrane transporter activity"/>
    <property type="evidence" value="ECO:0007669"/>
    <property type="project" value="InterPro"/>
</dbReference>
<dbReference type="Proteomes" id="UP000780768">
    <property type="component" value="Unassembled WGS sequence"/>
</dbReference>
<dbReference type="AlphaFoldDB" id="A0A921HMW9"/>
<accession>A0A921HMW9</accession>
<dbReference type="Pfam" id="PF04277">
    <property type="entry name" value="OAD_gamma"/>
    <property type="match status" value="1"/>
</dbReference>
<sequence>MDAPNPILITVINMVIVFAVLYVLGLLIKFIHYIDPTKSKSKKPVKVGKVITKKPKPVKPEKSAADVMAEKTLIAVITTSLMAYGCRDFEIKSIKKL</sequence>
<evidence type="ECO:0000256" key="2">
    <source>
        <dbReference type="ARBA" id="ARBA00022475"/>
    </source>
</evidence>
<keyword evidence="5 6" id="KW-0472">Membrane</keyword>
<evidence type="ECO:0000256" key="4">
    <source>
        <dbReference type="ARBA" id="ARBA00022989"/>
    </source>
</evidence>
<comment type="subcellular location">
    <subcellularLocation>
        <location evidence="1">Cell membrane</location>
    </subcellularLocation>
</comment>
<dbReference type="GO" id="GO:0036376">
    <property type="term" value="P:sodium ion export across plasma membrane"/>
    <property type="evidence" value="ECO:0007669"/>
    <property type="project" value="InterPro"/>
</dbReference>
<feature type="transmembrane region" description="Helical" evidence="6">
    <location>
        <begin position="6"/>
        <end position="31"/>
    </location>
</feature>
<evidence type="ECO:0000256" key="3">
    <source>
        <dbReference type="ARBA" id="ARBA00022692"/>
    </source>
</evidence>
<dbReference type="GO" id="GO:0005886">
    <property type="term" value="C:plasma membrane"/>
    <property type="evidence" value="ECO:0007669"/>
    <property type="project" value="UniProtKB-SubCell"/>
</dbReference>
<evidence type="ECO:0000256" key="6">
    <source>
        <dbReference type="SAM" id="Phobius"/>
    </source>
</evidence>
<reference evidence="7" key="1">
    <citation type="journal article" date="2021" name="PeerJ">
        <title>Extensive microbial diversity within the chicken gut microbiome revealed by metagenomics and culture.</title>
        <authorList>
            <person name="Gilroy R."/>
            <person name="Ravi A."/>
            <person name="Getino M."/>
            <person name="Pursley I."/>
            <person name="Horton D.L."/>
            <person name="Alikhan N.F."/>
            <person name="Baker D."/>
            <person name="Gharbi K."/>
            <person name="Hall N."/>
            <person name="Watson M."/>
            <person name="Adriaenssens E.M."/>
            <person name="Foster-Nyarko E."/>
            <person name="Jarju S."/>
            <person name="Secka A."/>
            <person name="Antonio M."/>
            <person name="Oren A."/>
            <person name="Chaudhuri R.R."/>
            <person name="La Ragione R."/>
            <person name="Hildebrand F."/>
            <person name="Pallen M.J."/>
        </authorList>
    </citation>
    <scope>NUCLEOTIDE SEQUENCE</scope>
    <source>
        <strain evidence="7">7318</strain>
    </source>
</reference>
<dbReference type="EMBL" id="DYVR01000139">
    <property type="protein sequence ID" value="HJF85039.1"/>
    <property type="molecule type" value="Genomic_DNA"/>
</dbReference>
<keyword evidence="3 6" id="KW-0812">Transmembrane</keyword>
<protein>
    <submittedName>
        <fullName evidence="7">OadG family protein</fullName>
    </submittedName>
</protein>
<dbReference type="InterPro" id="IPR005899">
    <property type="entry name" value="Na_pump_deCOase"/>
</dbReference>
<gene>
    <name evidence="7" type="ORF">K8V65_05200</name>
</gene>
<evidence type="ECO:0000256" key="1">
    <source>
        <dbReference type="ARBA" id="ARBA00004236"/>
    </source>
</evidence>
<keyword evidence="4 6" id="KW-1133">Transmembrane helix</keyword>
<proteinExistence type="predicted"/>
<evidence type="ECO:0000256" key="5">
    <source>
        <dbReference type="ARBA" id="ARBA00023136"/>
    </source>
</evidence>
<name>A0A921HMW9_9FIRM</name>